<reference evidence="1" key="1">
    <citation type="journal article" date="2019" name="bioRxiv">
        <title>The Genome of the Zebra Mussel, Dreissena polymorpha: A Resource for Invasive Species Research.</title>
        <authorList>
            <person name="McCartney M.A."/>
            <person name="Auch B."/>
            <person name="Kono T."/>
            <person name="Mallez S."/>
            <person name="Zhang Y."/>
            <person name="Obille A."/>
            <person name="Becker A."/>
            <person name="Abrahante J.E."/>
            <person name="Garbe J."/>
            <person name="Badalamenti J.P."/>
            <person name="Herman A."/>
            <person name="Mangelson H."/>
            <person name="Liachko I."/>
            <person name="Sullivan S."/>
            <person name="Sone E.D."/>
            <person name="Koren S."/>
            <person name="Silverstein K.A.T."/>
            <person name="Beckman K.B."/>
            <person name="Gohl D.M."/>
        </authorList>
    </citation>
    <scope>NUCLEOTIDE SEQUENCE</scope>
    <source>
        <strain evidence="1">Duluth1</strain>
        <tissue evidence="1">Whole animal</tissue>
    </source>
</reference>
<keyword evidence="2" id="KW-1185">Reference proteome</keyword>
<organism evidence="1 2">
    <name type="scientific">Dreissena polymorpha</name>
    <name type="common">Zebra mussel</name>
    <name type="synonym">Mytilus polymorpha</name>
    <dbReference type="NCBI Taxonomy" id="45954"/>
    <lineage>
        <taxon>Eukaryota</taxon>
        <taxon>Metazoa</taxon>
        <taxon>Spiralia</taxon>
        <taxon>Lophotrochozoa</taxon>
        <taxon>Mollusca</taxon>
        <taxon>Bivalvia</taxon>
        <taxon>Autobranchia</taxon>
        <taxon>Heteroconchia</taxon>
        <taxon>Euheterodonta</taxon>
        <taxon>Imparidentia</taxon>
        <taxon>Neoheterodontei</taxon>
        <taxon>Myida</taxon>
        <taxon>Dreissenoidea</taxon>
        <taxon>Dreissenidae</taxon>
        <taxon>Dreissena</taxon>
    </lineage>
</organism>
<sequence>MAEYDECFLIYDMDSDVPFYGFDEVEFKTKNARQEKRHRRSRYQHVVFLKAAYQNPQLRVVVVDELPKTIIPAFADIFGAVAGAYSRVYVLGEIQTY</sequence>
<dbReference type="EMBL" id="JAIWYP010000001">
    <property type="protein sequence ID" value="KAH3877623.1"/>
    <property type="molecule type" value="Genomic_DNA"/>
</dbReference>
<evidence type="ECO:0000313" key="2">
    <source>
        <dbReference type="Proteomes" id="UP000828390"/>
    </source>
</evidence>
<proteinExistence type="predicted"/>
<name>A0A9D4MIJ2_DREPO</name>
<protein>
    <submittedName>
        <fullName evidence="1">Uncharacterized protein</fullName>
    </submittedName>
</protein>
<reference evidence="1" key="2">
    <citation type="submission" date="2020-11" db="EMBL/GenBank/DDBJ databases">
        <authorList>
            <person name="McCartney M.A."/>
            <person name="Auch B."/>
            <person name="Kono T."/>
            <person name="Mallez S."/>
            <person name="Becker A."/>
            <person name="Gohl D.M."/>
            <person name="Silverstein K.A.T."/>
            <person name="Koren S."/>
            <person name="Bechman K.B."/>
            <person name="Herman A."/>
            <person name="Abrahante J.E."/>
            <person name="Garbe J."/>
        </authorList>
    </citation>
    <scope>NUCLEOTIDE SEQUENCE</scope>
    <source>
        <strain evidence="1">Duluth1</strain>
        <tissue evidence="1">Whole animal</tissue>
    </source>
</reference>
<dbReference type="AlphaFoldDB" id="A0A9D4MIJ2"/>
<accession>A0A9D4MIJ2</accession>
<dbReference type="Proteomes" id="UP000828390">
    <property type="component" value="Unassembled WGS sequence"/>
</dbReference>
<evidence type="ECO:0000313" key="1">
    <source>
        <dbReference type="EMBL" id="KAH3877623.1"/>
    </source>
</evidence>
<gene>
    <name evidence="1" type="ORF">DPMN_001498</name>
</gene>
<comment type="caution">
    <text evidence="1">The sequence shown here is derived from an EMBL/GenBank/DDBJ whole genome shotgun (WGS) entry which is preliminary data.</text>
</comment>